<organism evidence="2 3">
    <name type="scientific">Nitrospira defluvii</name>
    <dbReference type="NCBI Taxonomy" id="330214"/>
    <lineage>
        <taxon>Bacteria</taxon>
        <taxon>Pseudomonadati</taxon>
        <taxon>Nitrospirota</taxon>
        <taxon>Nitrospiria</taxon>
        <taxon>Nitrospirales</taxon>
        <taxon>Nitrospiraceae</taxon>
        <taxon>Nitrospira</taxon>
    </lineage>
</organism>
<proteinExistence type="predicted"/>
<gene>
    <name evidence="2" type="ORF">NSPZN2_40652</name>
</gene>
<comment type="caution">
    <text evidence="2">The sequence shown here is derived from an EMBL/GenBank/DDBJ whole genome shotgun (WGS) entry which is preliminary data.</text>
</comment>
<protein>
    <recommendedName>
        <fullName evidence="1">GmrSD restriction endonucleases N-terminal domain-containing protein</fullName>
    </recommendedName>
</protein>
<evidence type="ECO:0000259" key="1">
    <source>
        <dbReference type="Pfam" id="PF03235"/>
    </source>
</evidence>
<reference evidence="2 3" key="1">
    <citation type="submission" date="2021-02" db="EMBL/GenBank/DDBJ databases">
        <authorList>
            <person name="Han P."/>
        </authorList>
    </citation>
    <scope>NUCLEOTIDE SEQUENCE [LARGE SCALE GENOMIC DNA]</scope>
    <source>
        <strain evidence="2">Candidatus Nitrospira sp. ZN2</strain>
    </source>
</reference>
<sequence>MADTEQKQSLITPKDITLRAVFGEQRSYFIDIYQREYKWKDEEVRTLLNDVEARFLQYDRPKTHPEDIKQDVFKRFDPYFLNTFLTHNATGNSSIVDGQQRLTTLLLILIKLYQVLKDIEKDSANKGRTFSSQKLEELIFESNDFGGVARFKIFNENRDDAFRALVEGRVVEAKDETRRRIKENFALISEYFDSFLKGRDGLWDLAKTTYYITYLLDRISIVEIRIERQDNVAMIFEVVNDRGLGLKPYEILKGKLIGGLPERQKEEANKTWTELQEKYFNAELRNTTEKSVDLDTFFRGFFRAKFADTETEYERLESDYHYEMYRNDKIRTFFGEFKDRDLLFKRITKDLKYFADLYLTLRVGYDNESVIFNKLLDQNQQYLLILSSIRLDDPAKKEKIEGIARKFDQMHVILRLLDAYDSNEFQRLIYPLFSMVRGKDITEAVCSFDKQLITTLVSAGVIDEGQHTTAGELFTYERFKGMSNKWLNFSKYVLMRIDRHLASVLNKPSFAGGNLADLENQFNRTGNRRHGMHLEHIYTQHPANRVLFTKDGVFDESGFQQTRNLLGMVLLLKDKHNLSSNDDIYRDKCDTYSKSNLVWNELLVGHLQNVDMRELPEELQLEKIEPTADGVFPKDKVEERQKATYAAIKAIWGFA</sequence>
<dbReference type="Pfam" id="PF03235">
    <property type="entry name" value="GmrSD_N"/>
    <property type="match status" value="1"/>
</dbReference>
<dbReference type="RefSeq" id="WP_213043445.1">
    <property type="nucleotide sequence ID" value="NZ_CAJNBJ010000017.1"/>
</dbReference>
<evidence type="ECO:0000313" key="3">
    <source>
        <dbReference type="Proteomes" id="UP000675880"/>
    </source>
</evidence>
<dbReference type="InterPro" id="IPR004919">
    <property type="entry name" value="GmrSD_N"/>
</dbReference>
<dbReference type="Proteomes" id="UP000675880">
    <property type="component" value="Unassembled WGS sequence"/>
</dbReference>
<feature type="domain" description="GmrSD restriction endonucleases N-terminal" evidence="1">
    <location>
        <begin position="21"/>
        <end position="256"/>
    </location>
</feature>
<dbReference type="PANTHER" id="PTHR35149:SF1">
    <property type="entry name" value="DUF5655 DOMAIN-CONTAINING PROTEIN"/>
    <property type="match status" value="1"/>
</dbReference>
<accession>A0ABM8RYT4</accession>
<name>A0ABM8RYT4_9BACT</name>
<dbReference type="EMBL" id="CAJNBJ010000017">
    <property type="protein sequence ID" value="CAE6778816.1"/>
    <property type="molecule type" value="Genomic_DNA"/>
</dbReference>
<dbReference type="PANTHER" id="PTHR35149">
    <property type="entry name" value="SLL5132 PROTEIN"/>
    <property type="match status" value="1"/>
</dbReference>
<evidence type="ECO:0000313" key="2">
    <source>
        <dbReference type="EMBL" id="CAE6778816.1"/>
    </source>
</evidence>
<keyword evidence="3" id="KW-1185">Reference proteome</keyword>